<feature type="transmembrane region" description="Helical" evidence="1">
    <location>
        <begin position="38"/>
        <end position="60"/>
    </location>
</feature>
<dbReference type="EMBL" id="FWXT01000001">
    <property type="protein sequence ID" value="SMC58591.1"/>
    <property type="molecule type" value="Genomic_DNA"/>
</dbReference>
<sequence length="63" mass="7009">MTKNKKEETSAIFSLMSVFPPLALLFIIAGWFKQKNVSSTSFVWAAIAIVSSIVFVAQLYKPL</sequence>
<proteinExistence type="predicted"/>
<reference evidence="3" key="1">
    <citation type="submission" date="2017-04" db="EMBL/GenBank/DDBJ databases">
        <authorList>
            <person name="Varghese N."/>
            <person name="Submissions S."/>
        </authorList>
    </citation>
    <scope>NUCLEOTIDE SEQUENCE [LARGE SCALE GENOMIC DNA]</scope>
    <source>
        <strain evidence="3">DSM 12126</strain>
    </source>
</reference>
<dbReference type="Proteomes" id="UP000192756">
    <property type="component" value="Unassembled WGS sequence"/>
</dbReference>
<keyword evidence="1" id="KW-1133">Transmembrane helix</keyword>
<evidence type="ECO:0000313" key="2">
    <source>
        <dbReference type="EMBL" id="SMC58591.1"/>
    </source>
</evidence>
<evidence type="ECO:0000256" key="1">
    <source>
        <dbReference type="SAM" id="Phobius"/>
    </source>
</evidence>
<protein>
    <submittedName>
        <fullName evidence="2">Uncharacterized protein</fullName>
    </submittedName>
</protein>
<keyword evidence="1" id="KW-0472">Membrane</keyword>
<evidence type="ECO:0000313" key="3">
    <source>
        <dbReference type="Proteomes" id="UP000192756"/>
    </source>
</evidence>
<accession>A0A1W2ADQ5</accession>
<organism evidence="2 3">
    <name type="scientific">Pedobacter africanus</name>
    <dbReference type="NCBI Taxonomy" id="151894"/>
    <lineage>
        <taxon>Bacteria</taxon>
        <taxon>Pseudomonadati</taxon>
        <taxon>Bacteroidota</taxon>
        <taxon>Sphingobacteriia</taxon>
        <taxon>Sphingobacteriales</taxon>
        <taxon>Sphingobacteriaceae</taxon>
        <taxon>Pedobacter</taxon>
    </lineage>
</organism>
<keyword evidence="3" id="KW-1185">Reference proteome</keyword>
<dbReference type="STRING" id="151894.SAMN04488524_1320"/>
<feature type="transmembrane region" description="Helical" evidence="1">
    <location>
        <begin position="12"/>
        <end position="32"/>
    </location>
</feature>
<keyword evidence="1" id="KW-0812">Transmembrane</keyword>
<dbReference type="AlphaFoldDB" id="A0A1W2ADQ5"/>
<gene>
    <name evidence="2" type="ORF">SAMN04488524_1320</name>
</gene>
<name>A0A1W2ADQ5_9SPHI</name>